<reference evidence="2" key="1">
    <citation type="journal article" date="2017" name="Nature">
        <title>The genome of Chenopodium quinoa.</title>
        <authorList>
            <person name="Jarvis D.E."/>
            <person name="Ho Y.S."/>
            <person name="Lightfoot D.J."/>
            <person name="Schmoeckel S.M."/>
            <person name="Li B."/>
            <person name="Borm T.J.A."/>
            <person name="Ohyanagi H."/>
            <person name="Mineta K."/>
            <person name="Michell C.T."/>
            <person name="Saber N."/>
            <person name="Kharbatia N.M."/>
            <person name="Rupper R.R."/>
            <person name="Sharp A.R."/>
            <person name="Dally N."/>
            <person name="Boughton B.A."/>
            <person name="Woo Y.H."/>
            <person name="Gao G."/>
            <person name="Schijlen E.G.W.M."/>
            <person name="Guo X."/>
            <person name="Momin A.A."/>
            <person name="Negrao S."/>
            <person name="Al-Babili S."/>
            <person name="Gehring C."/>
            <person name="Roessner U."/>
            <person name="Jung C."/>
            <person name="Murphy K."/>
            <person name="Arold S.T."/>
            <person name="Gojobori T."/>
            <person name="van der Linden C.G."/>
            <person name="van Loo E.N."/>
            <person name="Jellen E.N."/>
            <person name="Maughan P.J."/>
            <person name="Tester M."/>
        </authorList>
    </citation>
    <scope>NUCLEOTIDE SEQUENCE [LARGE SCALE GENOMIC DNA]</scope>
    <source>
        <strain evidence="2">cv. PI 614886</strain>
    </source>
</reference>
<dbReference type="InterPro" id="IPR012340">
    <property type="entry name" value="NA-bd_OB-fold"/>
</dbReference>
<keyword evidence="3" id="KW-1185">Reference proteome</keyword>
<accession>A0A803MIQ2</accession>
<dbReference type="Proteomes" id="UP000596660">
    <property type="component" value="Unplaced"/>
</dbReference>
<feature type="region of interest" description="Disordered" evidence="1">
    <location>
        <begin position="366"/>
        <end position="389"/>
    </location>
</feature>
<dbReference type="AlphaFoldDB" id="A0A803MIQ2"/>
<dbReference type="Gene3D" id="2.40.50.140">
    <property type="entry name" value="Nucleic acid-binding proteins"/>
    <property type="match status" value="1"/>
</dbReference>
<name>A0A803MIQ2_CHEQI</name>
<reference evidence="2" key="2">
    <citation type="submission" date="2021-03" db="UniProtKB">
        <authorList>
            <consortium name="EnsemblPlants"/>
        </authorList>
    </citation>
    <scope>IDENTIFICATION</scope>
</reference>
<dbReference type="SUPFAM" id="SSF50249">
    <property type="entry name" value="Nucleic acid-binding proteins"/>
    <property type="match status" value="1"/>
</dbReference>
<dbReference type="Gramene" id="AUR62030148-RA">
    <property type="protein sequence ID" value="AUR62030148-RA:cds"/>
    <property type="gene ID" value="AUR62030148"/>
</dbReference>
<dbReference type="EnsemblPlants" id="AUR62030148-RA">
    <property type="protein sequence ID" value="AUR62030148-RA:cds"/>
    <property type="gene ID" value="AUR62030148"/>
</dbReference>
<organism evidence="2 3">
    <name type="scientific">Chenopodium quinoa</name>
    <name type="common">Quinoa</name>
    <dbReference type="NCBI Taxonomy" id="63459"/>
    <lineage>
        <taxon>Eukaryota</taxon>
        <taxon>Viridiplantae</taxon>
        <taxon>Streptophyta</taxon>
        <taxon>Embryophyta</taxon>
        <taxon>Tracheophyta</taxon>
        <taxon>Spermatophyta</taxon>
        <taxon>Magnoliopsida</taxon>
        <taxon>eudicotyledons</taxon>
        <taxon>Gunneridae</taxon>
        <taxon>Pentapetalae</taxon>
        <taxon>Caryophyllales</taxon>
        <taxon>Chenopodiaceae</taxon>
        <taxon>Chenopodioideae</taxon>
        <taxon>Atripliceae</taxon>
        <taxon>Chenopodium</taxon>
    </lineage>
</organism>
<sequence>MRCTLLGGEQVEAYEDIIQHKGQYEISNAPINVLQEPFETNHGELPLQLTVDQGTIIQRLDPGGGLILSDYQPLRSIPRDIDADGKYDVVAVVLFVEERPREIISSSGKINCSREIVIIGQRTYLYVTMLIDKQARVLQVRYPSNEKMLLTTAEVQLKKACNPVQDDRFWLRVTVPKPNLDKLSTYVGCNICSKPTDVPIGTHYQSVCKKPDCVSSHRVCFEFQATDGTGTMSFTALNDDTEKLLGMTASEIWSCKTTSLEVERATPDSILRASLKKINEEVNDLLDRYKEIKYSQNKELAVFYCEKAAVASAPAVVGTTPQKKRRRALFTAEDSSVEKPLPNYGAKETQPLASTLADLNAVGNKIDVGTPPKKEATIGGTSVPIPDQP</sequence>
<proteinExistence type="predicted"/>
<evidence type="ECO:0000256" key="1">
    <source>
        <dbReference type="SAM" id="MobiDB-lite"/>
    </source>
</evidence>
<evidence type="ECO:0000313" key="3">
    <source>
        <dbReference type="Proteomes" id="UP000596660"/>
    </source>
</evidence>
<protein>
    <submittedName>
        <fullName evidence="2">Uncharacterized protein</fullName>
    </submittedName>
</protein>
<evidence type="ECO:0000313" key="2">
    <source>
        <dbReference type="EnsemblPlants" id="AUR62030148-RA:cds"/>
    </source>
</evidence>